<reference evidence="8" key="1">
    <citation type="submission" date="2019-08" db="EMBL/GenBank/DDBJ databases">
        <title>Genomic characterization of a novel candidate phylum (ARYD3) from a high temperature, high salinity tertiary oil reservoir in north central Oklahoma, USA.</title>
        <authorList>
            <person name="Youssef N.H."/>
            <person name="Yadav A."/>
            <person name="Elshahed M.S."/>
        </authorList>
    </citation>
    <scope>NUCLEOTIDE SEQUENCE [LARGE SCALE GENOMIC DNA]</scope>
    <source>
        <strain evidence="8">ARYD3</strain>
    </source>
</reference>
<dbReference type="PRINTS" id="PR00139">
    <property type="entry name" value="ASNGLNASE"/>
</dbReference>
<name>A0A5D0MFL8_9BACT</name>
<dbReference type="PANTHER" id="PTHR11707">
    <property type="entry name" value="L-ASPARAGINASE"/>
    <property type="match status" value="1"/>
</dbReference>
<evidence type="ECO:0000259" key="6">
    <source>
        <dbReference type="Pfam" id="PF00710"/>
    </source>
</evidence>
<proteinExistence type="inferred from homology"/>
<dbReference type="InterPro" id="IPR040919">
    <property type="entry name" value="Asparaginase_C"/>
</dbReference>
<evidence type="ECO:0000256" key="3">
    <source>
        <dbReference type="PIRSR" id="PIRSR001220-1"/>
    </source>
</evidence>
<dbReference type="Gene3D" id="3.40.50.40">
    <property type="match status" value="1"/>
</dbReference>
<dbReference type="InterPro" id="IPR027473">
    <property type="entry name" value="L-asparaginase_C"/>
</dbReference>
<feature type="active site" description="O-isoaspartyl threonine intermediate" evidence="3">
    <location>
        <position position="12"/>
    </location>
</feature>
<dbReference type="EMBL" id="VSIX01000045">
    <property type="protein sequence ID" value="TYB31212.1"/>
    <property type="molecule type" value="Genomic_DNA"/>
</dbReference>
<evidence type="ECO:0000259" key="7">
    <source>
        <dbReference type="Pfam" id="PF17763"/>
    </source>
</evidence>
<dbReference type="CDD" id="cd08964">
    <property type="entry name" value="L-asparaginase_II"/>
    <property type="match status" value="1"/>
</dbReference>
<feature type="active site" evidence="5">
    <location>
        <position position="87"/>
    </location>
</feature>
<keyword evidence="9" id="KW-1185">Reference proteome</keyword>
<dbReference type="PIRSF" id="PIRSF001220">
    <property type="entry name" value="L-ASNase_gatD"/>
    <property type="match status" value="1"/>
</dbReference>
<feature type="domain" description="L-asparaginase N-terminal" evidence="6">
    <location>
        <begin position="3"/>
        <end position="193"/>
    </location>
</feature>
<dbReference type="PROSITE" id="PS00917">
    <property type="entry name" value="ASN_GLN_ASE_2"/>
    <property type="match status" value="1"/>
</dbReference>
<comment type="similarity">
    <text evidence="1">Belongs to the asparaginase 1 family.</text>
</comment>
<feature type="binding site" evidence="4">
    <location>
        <position position="56"/>
    </location>
    <ligand>
        <name>substrate</name>
    </ligand>
</feature>
<accession>A0A5D0MFL8</accession>
<dbReference type="GO" id="GO:0004067">
    <property type="term" value="F:asparaginase activity"/>
    <property type="evidence" value="ECO:0007669"/>
    <property type="project" value="UniProtKB-UniRule"/>
</dbReference>
<dbReference type="GO" id="GO:0006528">
    <property type="term" value="P:asparagine metabolic process"/>
    <property type="evidence" value="ECO:0007669"/>
    <property type="project" value="InterPro"/>
</dbReference>
<dbReference type="PROSITE" id="PS51732">
    <property type="entry name" value="ASN_GLN_ASE_3"/>
    <property type="match status" value="1"/>
</dbReference>
<dbReference type="PANTHER" id="PTHR11707:SF28">
    <property type="entry name" value="60 KDA LYSOPHOSPHOLIPASE"/>
    <property type="match status" value="1"/>
</dbReference>
<dbReference type="PIRSF" id="PIRSF500176">
    <property type="entry name" value="L_ASNase"/>
    <property type="match status" value="1"/>
</dbReference>
<dbReference type="FunFam" id="3.40.50.1170:FF:000001">
    <property type="entry name" value="L-asparaginase 2"/>
    <property type="match status" value="1"/>
</dbReference>
<evidence type="ECO:0000256" key="2">
    <source>
        <dbReference type="ARBA" id="ARBA00022801"/>
    </source>
</evidence>
<evidence type="ECO:0000313" key="9">
    <source>
        <dbReference type="Proteomes" id="UP000324143"/>
    </source>
</evidence>
<dbReference type="Gene3D" id="3.40.50.1170">
    <property type="entry name" value="L-asparaginase, N-terminal domain"/>
    <property type="match status" value="1"/>
</dbReference>
<dbReference type="InterPro" id="IPR036152">
    <property type="entry name" value="Asp/glu_Ase-like_sf"/>
</dbReference>
<evidence type="ECO:0000313" key="8">
    <source>
        <dbReference type="EMBL" id="TYB31212.1"/>
    </source>
</evidence>
<sequence>MKNILVIGTGGTITMKIDKQKGGSIPSFQVNDLVRSLPKINNLNNVDVYEFSNIPSPYMNVERMNNLANLVRKKVKNYDGIIITHGTDTLEETAYFLDLALNTKKPVVLTAAMRSSNDLGNDGLRNIWAALKTVTSKHYTGEIGVTVVLNDEIYAARDVTKTYTSNVSTFRAPLFGALGIVDNDRVSFYNKPSKRIDIDFDKAEDSVALIKAYSGMNNDIIENLIDHRYKGLVIEAFGRGNLPEWMESSIEKAIDNDMIVVISSRCYMGRVLGDYAYKGGGKKLEELGAIFASNLRGLKARILLMFVIGKYGTDREKTKKIFNKL</sequence>
<dbReference type="SUPFAM" id="SSF53774">
    <property type="entry name" value="Glutaminase/Asparaginase"/>
    <property type="match status" value="1"/>
</dbReference>
<evidence type="ECO:0000256" key="5">
    <source>
        <dbReference type="PROSITE-ProRule" id="PRU10100"/>
    </source>
</evidence>
<dbReference type="InterPro" id="IPR006034">
    <property type="entry name" value="Asparaginase/glutaminase-like"/>
</dbReference>
<dbReference type="InterPro" id="IPR027474">
    <property type="entry name" value="L-asparaginase_N"/>
</dbReference>
<dbReference type="Proteomes" id="UP000324143">
    <property type="component" value="Unassembled WGS sequence"/>
</dbReference>
<dbReference type="InterPro" id="IPR004550">
    <property type="entry name" value="AsnASE_II"/>
</dbReference>
<feature type="domain" description="Asparaginase/glutaminase C-terminal" evidence="7">
    <location>
        <begin position="207"/>
        <end position="322"/>
    </location>
</feature>
<dbReference type="InterPro" id="IPR037152">
    <property type="entry name" value="L-asparaginase_N_sf"/>
</dbReference>
<evidence type="ECO:0000256" key="1">
    <source>
        <dbReference type="ARBA" id="ARBA00010518"/>
    </source>
</evidence>
<keyword evidence="2" id="KW-0378">Hydrolase</keyword>
<protein>
    <submittedName>
        <fullName evidence="8">Asparaginase</fullName>
    </submittedName>
</protein>
<dbReference type="SMART" id="SM00870">
    <property type="entry name" value="Asparaginase"/>
    <property type="match status" value="1"/>
</dbReference>
<organism evidence="8 9">
    <name type="scientific">Candidatus Mcinerneyibacterium aminivorans</name>
    <dbReference type="NCBI Taxonomy" id="2703815"/>
    <lineage>
        <taxon>Bacteria</taxon>
        <taxon>Candidatus Macinerneyibacteriota</taxon>
        <taxon>Candidatus Mcinerneyibacteria</taxon>
        <taxon>Candidatus Mcinerneyibacteriales</taxon>
        <taxon>Candidatus Mcinerneyibacteriaceae</taxon>
        <taxon>Candidatus Mcinerneyibacterium</taxon>
    </lineage>
</organism>
<feature type="binding site" evidence="4">
    <location>
        <begin position="87"/>
        <end position="88"/>
    </location>
    <ligand>
        <name>substrate</name>
    </ligand>
</feature>
<gene>
    <name evidence="8" type="ORF">FXF47_05105</name>
</gene>
<dbReference type="InterPro" id="IPR027475">
    <property type="entry name" value="Asparaginase/glutaminase_AS2"/>
</dbReference>
<dbReference type="AlphaFoldDB" id="A0A5D0MFL8"/>
<dbReference type="Pfam" id="PF17763">
    <property type="entry name" value="Asparaginase_C"/>
    <property type="match status" value="1"/>
</dbReference>
<dbReference type="SFLD" id="SFLDS00057">
    <property type="entry name" value="Glutaminase/Asparaginase"/>
    <property type="match status" value="1"/>
</dbReference>
<comment type="caution">
    <text evidence="8">The sequence shown here is derived from an EMBL/GenBank/DDBJ whole genome shotgun (WGS) entry which is preliminary data.</text>
</comment>
<evidence type="ECO:0000256" key="4">
    <source>
        <dbReference type="PIRSR" id="PIRSR001220-2"/>
    </source>
</evidence>
<dbReference type="Pfam" id="PF00710">
    <property type="entry name" value="Asparaginase"/>
    <property type="match status" value="1"/>
</dbReference>